<dbReference type="NCBIfam" id="NF040570">
    <property type="entry name" value="guided_TnpB"/>
    <property type="match status" value="1"/>
</dbReference>
<accession>A0A6J7ZJN7</accession>
<evidence type="ECO:0000256" key="4">
    <source>
        <dbReference type="ARBA" id="ARBA00023172"/>
    </source>
</evidence>
<sequence>MKQPCRARGGLGGGKLKLLGKWDIHTYNVKDIKRVRLIRRADGYYAQFCLNINVTDIQPKTGKEIGLDVGIESFYTDSNGYQEANPKFLRKAEQSIKQSQKQIYKKVKGSSGRRKARKVYAKKHLKVSRQRNEHAKRIARNVCTSNDVVVYEDLSVRNMVKNHCLAKSISDASWYLFRLWIEYFASKFDKLAIPVAPHYTSQKCSNCGVIVKKSLSTRTHVCNCGCELHRDTNAAINILNLGKQARGGHPQSNANGLETSTPLDESLVE</sequence>
<dbReference type="GO" id="GO:0032196">
    <property type="term" value="P:transposition"/>
    <property type="evidence" value="ECO:0007669"/>
    <property type="project" value="UniProtKB-KW"/>
</dbReference>
<name>A0A6J7ZJN7_PLARU</name>
<dbReference type="RefSeq" id="WP_199918702.1">
    <property type="nucleotide sequence ID" value="NZ_LR812491.1"/>
</dbReference>
<keyword evidence="9" id="KW-1185">Reference proteome</keyword>
<evidence type="ECO:0000313" key="9">
    <source>
        <dbReference type="Proteomes" id="UP000196521"/>
    </source>
</evidence>
<gene>
    <name evidence="8" type="ORF">PLAN_150152</name>
</gene>
<dbReference type="GO" id="GO:0003677">
    <property type="term" value="F:DNA binding"/>
    <property type="evidence" value="ECO:0007669"/>
    <property type="project" value="UniProtKB-KW"/>
</dbReference>
<dbReference type="AlphaFoldDB" id="A0A6J7ZJN7"/>
<proteinExistence type="inferred from homology"/>
<dbReference type="InterPro" id="IPR001959">
    <property type="entry name" value="Transposase"/>
</dbReference>
<keyword evidence="4" id="KW-0233">DNA recombination</keyword>
<dbReference type="GO" id="GO:0006310">
    <property type="term" value="P:DNA recombination"/>
    <property type="evidence" value="ECO:0007669"/>
    <property type="project" value="UniProtKB-KW"/>
</dbReference>
<evidence type="ECO:0000313" key="8">
    <source>
        <dbReference type="EMBL" id="CAC5342052.1"/>
    </source>
</evidence>
<dbReference type="Pfam" id="PF01385">
    <property type="entry name" value="OrfB_IS605"/>
    <property type="match status" value="1"/>
</dbReference>
<evidence type="ECO:0000256" key="5">
    <source>
        <dbReference type="SAM" id="MobiDB-lite"/>
    </source>
</evidence>
<evidence type="ECO:0000256" key="1">
    <source>
        <dbReference type="ARBA" id="ARBA00008761"/>
    </source>
</evidence>
<feature type="domain" description="Probable transposase IS891/IS1136/IS1341" evidence="6">
    <location>
        <begin position="47"/>
        <end position="162"/>
    </location>
</feature>
<evidence type="ECO:0000256" key="3">
    <source>
        <dbReference type="ARBA" id="ARBA00023125"/>
    </source>
</evidence>
<evidence type="ECO:0000256" key="2">
    <source>
        <dbReference type="ARBA" id="ARBA00022578"/>
    </source>
</evidence>
<dbReference type="EMBL" id="CZCZ02000010">
    <property type="protein sequence ID" value="CAC5342052.1"/>
    <property type="molecule type" value="Genomic_DNA"/>
</dbReference>
<reference evidence="8" key="1">
    <citation type="submission" date="2020-05" db="EMBL/GenBank/DDBJ databases">
        <authorList>
            <consortium name="Genoscope - CEA"/>
            <person name="William W."/>
        </authorList>
    </citation>
    <scope>NUCLEOTIDE SEQUENCE [LARGE SCALE GENOMIC DNA]</scope>
    <source>
        <strain evidence="8">PCC 7821</strain>
    </source>
</reference>
<keyword evidence="3" id="KW-0238">DNA-binding</keyword>
<comment type="similarity">
    <text evidence="1">In the C-terminal section; belongs to the transposase 35 family.</text>
</comment>
<dbReference type="Pfam" id="PF07282">
    <property type="entry name" value="Cas12f1-like_TNB"/>
    <property type="match status" value="1"/>
</dbReference>
<comment type="caution">
    <text evidence="8">The sequence shown here is derived from an EMBL/GenBank/DDBJ whole genome shotgun (WGS) entry which is preliminary data.</text>
</comment>
<feature type="compositionally biased region" description="Polar residues" evidence="5">
    <location>
        <begin position="250"/>
        <end position="263"/>
    </location>
</feature>
<organism evidence="8 9">
    <name type="scientific">Planktothrix rubescens CCAP 1459/22</name>
    <dbReference type="NCBI Taxonomy" id="329571"/>
    <lineage>
        <taxon>Bacteria</taxon>
        <taxon>Bacillati</taxon>
        <taxon>Cyanobacteriota</taxon>
        <taxon>Cyanophyceae</taxon>
        <taxon>Oscillatoriophycideae</taxon>
        <taxon>Oscillatoriales</taxon>
        <taxon>Microcoleaceae</taxon>
        <taxon>Planktothrix</taxon>
    </lineage>
</organism>
<dbReference type="InterPro" id="IPR010095">
    <property type="entry name" value="Cas12f1-like_TNB"/>
</dbReference>
<feature type="domain" description="Cas12f1-like TNB" evidence="7">
    <location>
        <begin position="174"/>
        <end position="238"/>
    </location>
</feature>
<feature type="region of interest" description="Disordered" evidence="5">
    <location>
        <begin position="247"/>
        <end position="269"/>
    </location>
</feature>
<evidence type="ECO:0000259" key="7">
    <source>
        <dbReference type="Pfam" id="PF07282"/>
    </source>
</evidence>
<evidence type="ECO:0000259" key="6">
    <source>
        <dbReference type="Pfam" id="PF01385"/>
    </source>
</evidence>
<dbReference type="Proteomes" id="UP000196521">
    <property type="component" value="Unassembled WGS sequence"/>
</dbReference>
<protein>
    <submittedName>
        <fullName evidence="8">Transposase</fullName>
    </submittedName>
</protein>
<keyword evidence="2" id="KW-0815">Transposition</keyword>